<evidence type="ECO:0000256" key="6">
    <source>
        <dbReference type="HAMAP-Rule" id="MF_01515"/>
    </source>
</evidence>
<evidence type="ECO:0000256" key="3">
    <source>
        <dbReference type="ARBA" id="ARBA00022692"/>
    </source>
</evidence>
<comment type="subcellular location">
    <subcellularLocation>
        <location evidence="1 6">Cell membrane</location>
        <topology evidence="1 6">Multi-pass membrane protein</topology>
    </subcellularLocation>
</comment>
<evidence type="ECO:0000313" key="9">
    <source>
        <dbReference type="EMBL" id="HGI31369.1"/>
    </source>
</evidence>
<dbReference type="InterPro" id="IPR015867">
    <property type="entry name" value="N-reg_PII/ATP_PRibTrfase_C"/>
</dbReference>
<dbReference type="PANTHER" id="PTHR40060">
    <property type="entry name" value="UPF0316 PROTEIN YEBE"/>
    <property type="match status" value="1"/>
</dbReference>
<dbReference type="AlphaFoldDB" id="A0A7V3YHT6"/>
<dbReference type="EMBL" id="DTFV01000125">
    <property type="protein sequence ID" value="HGI31369.1"/>
    <property type="molecule type" value="Genomic_DNA"/>
</dbReference>
<dbReference type="GO" id="GO:0005886">
    <property type="term" value="C:plasma membrane"/>
    <property type="evidence" value="ECO:0007669"/>
    <property type="project" value="UniProtKB-SubCell"/>
</dbReference>
<dbReference type="Pfam" id="PF10035">
    <property type="entry name" value="DUF2179"/>
    <property type="match status" value="1"/>
</dbReference>
<evidence type="ECO:0000256" key="4">
    <source>
        <dbReference type="ARBA" id="ARBA00022989"/>
    </source>
</evidence>
<dbReference type="NCBIfam" id="NF003191">
    <property type="entry name" value="PRK04164.1-2"/>
    <property type="match status" value="1"/>
</dbReference>
<evidence type="ECO:0000256" key="1">
    <source>
        <dbReference type="ARBA" id="ARBA00004651"/>
    </source>
</evidence>
<dbReference type="Pfam" id="PF18955">
    <property type="entry name" value="DUF5698"/>
    <property type="match status" value="1"/>
</dbReference>
<dbReference type="Gene3D" id="3.30.70.120">
    <property type="match status" value="1"/>
</dbReference>
<keyword evidence="3 6" id="KW-0812">Transmembrane</keyword>
<dbReference type="CDD" id="cd16381">
    <property type="entry name" value="YitT_C_like_1"/>
    <property type="match status" value="1"/>
</dbReference>
<evidence type="ECO:0000256" key="5">
    <source>
        <dbReference type="ARBA" id="ARBA00023136"/>
    </source>
</evidence>
<comment type="caution">
    <text evidence="9">The sequence shown here is derived from an EMBL/GenBank/DDBJ whole genome shotgun (WGS) entry which is preliminary data.</text>
</comment>
<reference evidence="9" key="1">
    <citation type="journal article" date="2020" name="mSystems">
        <title>Genome- and Community-Level Interaction Insights into Carbon Utilization and Element Cycling Functions of Hydrothermarchaeota in Hydrothermal Sediment.</title>
        <authorList>
            <person name="Zhou Z."/>
            <person name="Liu Y."/>
            <person name="Xu W."/>
            <person name="Pan J."/>
            <person name="Luo Z.H."/>
            <person name="Li M."/>
        </authorList>
    </citation>
    <scope>NUCLEOTIDE SEQUENCE [LARGE SCALE GENOMIC DNA]</scope>
    <source>
        <strain evidence="9">SpSt-747</strain>
    </source>
</reference>
<feature type="domain" description="DUF2179" evidence="7">
    <location>
        <begin position="118"/>
        <end position="167"/>
    </location>
</feature>
<dbReference type="InterPro" id="IPR044035">
    <property type="entry name" value="DUF5698"/>
</dbReference>
<feature type="transmembrane region" description="Helical" evidence="6">
    <location>
        <begin position="73"/>
        <end position="98"/>
    </location>
</feature>
<comment type="similarity">
    <text evidence="6">Belongs to the UPF0316 family.</text>
</comment>
<evidence type="ECO:0000259" key="8">
    <source>
        <dbReference type="Pfam" id="PF18955"/>
    </source>
</evidence>
<keyword evidence="4 6" id="KW-1133">Transmembrane helix</keyword>
<feature type="transmembrane region" description="Helical" evidence="6">
    <location>
        <begin position="41"/>
        <end position="61"/>
    </location>
</feature>
<dbReference type="HAMAP" id="MF_01515">
    <property type="entry name" value="UPF0316"/>
    <property type="match status" value="1"/>
</dbReference>
<gene>
    <name evidence="9" type="ORF">ENV30_08720</name>
</gene>
<keyword evidence="2 6" id="KW-1003">Cell membrane</keyword>
<protein>
    <recommendedName>
        <fullName evidence="6">UPF0316 protein ENV30_08720</fullName>
    </recommendedName>
</protein>
<accession>A0A7V3YHT6</accession>
<dbReference type="InterPro" id="IPR022930">
    <property type="entry name" value="UPF0316"/>
</dbReference>
<proteinExistence type="inferred from homology"/>
<feature type="transmembrane region" description="Helical" evidence="6">
    <location>
        <begin position="6"/>
        <end position="29"/>
    </location>
</feature>
<keyword evidence="5 6" id="KW-0472">Membrane</keyword>
<evidence type="ECO:0000256" key="2">
    <source>
        <dbReference type="ARBA" id="ARBA00022475"/>
    </source>
</evidence>
<feature type="domain" description="DUF5698" evidence="8">
    <location>
        <begin position="28"/>
        <end position="85"/>
    </location>
</feature>
<dbReference type="PANTHER" id="PTHR40060:SF1">
    <property type="entry name" value="UPF0316 PROTEIN YEBE"/>
    <property type="match status" value="1"/>
</dbReference>
<evidence type="ECO:0000259" key="7">
    <source>
        <dbReference type="Pfam" id="PF10035"/>
    </source>
</evidence>
<dbReference type="InterPro" id="IPR019264">
    <property type="entry name" value="DUF2179"/>
</dbReference>
<sequence>MEGFDWYGNVILPLFVFASRVGDVSLGTLRIILTARGKRSLAPLLGFVEVLIWIVVVSRLITHTRTPVAFLGYAAGFALGNFLGIYIEEWFAIGYVIVRVILQRDGERLFSALKSEGFGVTVFDGQGARGPVKLIFTVVRRRDLRKVLSIIRAVSPSAFFSVEDIRAAHAGVFPEGQ</sequence>
<organism evidence="9">
    <name type="scientific">Candidatus Caldatribacterium californiense</name>
    <dbReference type="NCBI Taxonomy" id="1454726"/>
    <lineage>
        <taxon>Bacteria</taxon>
        <taxon>Pseudomonadati</taxon>
        <taxon>Atribacterota</taxon>
        <taxon>Atribacteria</taxon>
        <taxon>Atribacterales</taxon>
        <taxon>Candidatus Caldatribacteriaceae</taxon>
        <taxon>Candidatus Caldatribacterium</taxon>
    </lineage>
</organism>
<name>A0A7V3YHT6_9BACT</name>